<dbReference type="EMBL" id="JACGCM010000882">
    <property type="protein sequence ID" value="KAF6164919.1"/>
    <property type="molecule type" value="Genomic_DNA"/>
</dbReference>
<dbReference type="InterPro" id="IPR044730">
    <property type="entry name" value="RNase_H-like_dom_plant"/>
</dbReference>
<dbReference type="InterPro" id="IPR036397">
    <property type="entry name" value="RNaseH_sf"/>
</dbReference>
<dbReference type="SUPFAM" id="SSF53098">
    <property type="entry name" value="Ribonuclease H-like"/>
    <property type="match status" value="1"/>
</dbReference>
<keyword evidence="3" id="KW-1185">Reference proteome</keyword>
<dbReference type="InterPro" id="IPR002156">
    <property type="entry name" value="RNaseH_domain"/>
</dbReference>
<evidence type="ECO:0000313" key="3">
    <source>
        <dbReference type="Proteomes" id="UP000541444"/>
    </source>
</evidence>
<sequence>MDNLKRGLLSKIKDTAFLSKATMYNSMKDLSILHSLNIDLHPKKIPVIKSCYWEPPSAGEVRITSDGASRGNPGKGGTGFIIRNHLGAILRTFSVGMGTVTSFMAECNALVQGLQCAASNGWLVAWSESDSVAAVKEAVPPPPIIDHQIDQITQNINGDVTVSFSPNEISRLSLPRSLSSRGSMQNMPNHVDHASSRHSISEIRLLLMSLRFKG</sequence>
<evidence type="ECO:0000313" key="2">
    <source>
        <dbReference type="EMBL" id="KAF6164919.1"/>
    </source>
</evidence>
<dbReference type="CDD" id="cd06222">
    <property type="entry name" value="RNase_H_like"/>
    <property type="match status" value="1"/>
</dbReference>
<dbReference type="Proteomes" id="UP000541444">
    <property type="component" value="Unassembled WGS sequence"/>
</dbReference>
<protein>
    <recommendedName>
        <fullName evidence="1">RNase H type-1 domain-containing protein</fullName>
    </recommendedName>
</protein>
<dbReference type="InterPro" id="IPR012337">
    <property type="entry name" value="RNaseH-like_sf"/>
</dbReference>
<dbReference type="InterPro" id="IPR053151">
    <property type="entry name" value="RNase_H-like"/>
</dbReference>
<dbReference type="PANTHER" id="PTHR47723">
    <property type="entry name" value="OS05G0353850 PROTEIN"/>
    <property type="match status" value="1"/>
</dbReference>
<comment type="caution">
    <text evidence="2">The sequence shown here is derived from an EMBL/GenBank/DDBJ whole genome shotgun (WGS) entry which is preliminary data.</text>
</comment>
<proteinExistence type="predicted"/>
<gene>
    <name evidence="2" type="ORF">GIB67_017122</name>
</gene>
<dbReference type="Gene3D" id="3.30.420.10">
    <property type="entry name" value="Ribonuclease H-like superfamily/Ribonuclease H"/>
    <property type="match status" value="1"/>
</dbReference>
<dbReference type="GO" id="GO:0003676">
    <property type="term" value="F:nucleic acid binding"/>
    <property type="evidence" value="ECO:0007669"/>
    <property type="project" value="InterPro"/>
</dbReference>
<dbReference type="OrthoDB" id="979162at2759"/>
<dbReference type="GO" id="GO:0004523">
    <property type="term" value="F:RNA-DNA hybrid ribonuclease activity"/>
    <property type="evidence" value="ECO:0007669"/>
    <property type="project" value="InterPro"/>
</dbReference>
<organism evidence="2 3">
    <name type="scientific">Kingdonia uniflora</name>
    <dbReference type="NCBI Taxonomy" id="39325"/>
    <lineage>
        <taxon>Eukaryota</taxon>
        <taxon>Viridiplantae</taxon>
        <taxon>Streptophyta</taxon>
        <taxon>Embryophyta</taxon>
        <taxon>Tracheophyta</taxon>
        <taxon>Spermatophyta</taxon>
        <taxon>Magnoliopsida</taxon>
        <taxon>Ranunculales</taxon>
        <taxon>Circaeasteraceae</taxon>
        <taxon>Kingdonia</taxon>
    </lineage>
</organism>
<reference evidence="2 3" key="1">
    <citation type="journal article" date="2020" name="IScience">
        <title>Genome Sequencing of the Endangered Kingdonia uniflora (Circaeasteraceae, Ranunculales) Reveals Potential Mechanisms of Evolutionary Specialization.</title>
        <authorList>
            <person name="Sun Y."/>
            <person name="Deng T."/>
            <person name="Zhang A."/>
            <person name="Moore M.J."/>
            <person name="Landis J.B."/>
            <person name="Lin N."/>
            <person name="Zhang H."/>
            <person name="Zhang X."/>
            <person name="Huang J."/>
            <person name="Zhang X."/>
            <person name="Sun H."/>
            <person name="Wang H."/>
        </authorList>
    </citation>
    <scope>NUCLEOTIDE SEQUENCE [LARGE SCALE GENOMIC DNA]</scope>
    <source>
        <strain evidence="2">TB1705</strain>
        <tissue evidence="2">Leaf</tissue>
    </source>
</reference>
<evidence type="ECO:0000259" key="1">
    <source>
        <dbReference type="Pfam" id="PF13456"/>
    </source>
</evidence>
<dbReference type="PANTHER" id="PTHR47723:SF19">
    <property type="entry name" value="POLYNUCLEOTIDYL TRANSFERASE, RIBONUCLEASE H-LIKE SUPERFAMILY PROTEIN"/>
    <property type="match status" value="1"/>
</dbReference>
<accession>A0A7J7NCD3</accession>
<name>A0A7J7NCD3_9MAGN</name>
<dbReference type="Pfam" id="PF13456">
    <property type="entry name" value="RVT_3"/>
    <property type="match status" value="1"/>
</dbReference>
<feature type="domain" description="RNase H type-1" evidence="1">
    <location>
        <begin position="65"/>
        <end position="138"/>
    </location>
</feature>
<dbReference type="AlphaFoldDB" id="A0A7J7NCD3"/>